<dbReference type="Pfam" id="PF00528">
    <property type="entry name" value="BPD_transp_1"/>
    <property type="match status" value="1"/>
</dbReference>
<feature type="transmembrane region" description="Helical" evidence="8">
    <location>
        <begin position="131"/>
        <end position="153"/>
    </location>
</feature>
<dbReference type="InterPro" id="IPR000515">
    <property type="entry name" value="MetI-like"/>
</dbReference>
<evidence type="ECO:0000256" key="7">
    <source>
        <dbReference type="ARBA" id="ARBA00023136"/>
    </source>
</evidence>
<dbReference type="PANTHER" id="PTHR43357">
    <property type="entry name" value="INNER MEMBRANE ABC TRANSPORTER PERMEASE PROTEIN YDCV"/>
    <property type="match status" value="1"/>
</dbReference>
<feature type="transmembrane region" description="Helical" evidence="8">
    <location>
        <begin position="7"/>
        <end position="35"/>
    </location>
</feature>
<keyword evidence="7 8" id="KW-0472">Membrane</keyword>
<sequence length="269" mass="29184">MKLAIRIWVLLGLVFLALPLFVIIPLSFTAGQYLFYTPEMLALDPNAYSTRWYAAVLGDREWMLALKNSVFIGLSAAALSTVLGTLAALGLSRSGTPLKSFWAALILLPQIVPIVIIAGGLYSAFSDLKLIGTYTAVIIAHTVLAAPVAVITIRASLQRFDWRLVSASATLGAGPFYTFWNVTLPLIRPAILAGAIFAFATSLDEVVVIQFIGGYDQKTIPREMLIGLREHLSPAILAVATMLVGFAVLILILGEFLRRRAESYARKST</sequence>
<proteinExistence type="inferred from homology"/>
<feature type="transmembrane region" description="Helical" evidence="8">
    <location>
        <begin position="101"/>
        <end position="125"/>
    </location>
</feature>
<dbReference type="PANTHER" id="PTHR43357:SF4">
    <property type="entry name" value="INNER MEMBRANE ABC TRANSPORTER PERMEASE PROTEIN YDCV"/>
    <property type="match status" value="1"/>
</dbReference>
<comment type="subcellular location">
    <subcellularLocation>
        <location evidence="1">Cell inner membrane</location>
        <topology evidence="1">Multi-pass membrane protein</topology>
    </subcellularLocation>
    <subcellularLocation>
        <location evidence="8">Cell membrane</location>
        <topology evidence="8">Multi-pass membrane protein</topology>
    </subcellularLocation>
</comment>
<accession>A0ABQ5ZU25</accession>
<evidence type="ECO:0000256" key="8">
    <source>
        <dbReference type="RuleBase" id="RU363032"/>
    </source>
</evidence>
<dbReference type="Gene3D" id="1.10.3720.10">
    <property type="entry name" value="MetI-like"/>
    <property type="match status" value="1"/>
</dbReference>
<feature type="domain" description="ABC transmembrane type-1" evidence="9">
    <location>
        <begin position="66"/>
        <end position="254"/>
    </location>
</feature>
<reference evidence="11" key="1">
    <citation type="journal article" date="2019" name="Int. J. Syst. Evol. Microbiol.">
        <title>The Global Catalogue of Microorganisms (GCM) 10K type strain sequencing project: providing services to taxonomists for standard genome sequencing and annotation.</title>
        <authorList>
            <consortium name="The Broad Institute Genomics Platform"/>
            <consortium name="The Broad Institute Genome Sequencing Center for Infectious Disease"/>
            <person name="Wu L."/>
            <person name="Ma J."/>
        </authorList>
    </citation>
    <scope>NUCLEOTIDE SEQUENCE [LARGE SCALE GENOMIC DNA]</scope>
    <source>
        <strain evidence="11">NBRC 102122</strain>
    </source>
</reference>
<dbReference type="PROSITE" id="PS50928">
    <property type="entry name" value="ABC_TM1"/>
    <property type="match status" value="1"/>
</dbReference>
<evidence type="ECO:0000256" key="5">
    <source>
        <dbReference type="ARBA" id="ARBA00022692"/>
    </source>
</evidence>
<keyword evidence="3" id="KW-1003">Cell membrane</keyword>
<name>A0ABQ5ZU25_9HYPH</name>
<keyword evidence="11" id="KW-1185">Reference proteome</keyword>
<organism evidence="10 11">
    <name type="scientific">Shinella yambaruensis</name>
    <dbReference type="NCBI Taxonomy" id="415996"/>
    <lineage>
        <taxon>Bacteria</taxon>
        <taxon>Pseudomonadati</taxon>
        <taxon>Pseudomonadota</taxon>
        <taxon>Alphaproteobacteria</taxon>
        <taxon>Hyphomicrobiales</taxon>
        <taxon>Rhizobiaceae</taxon>
        <taxon>Shinella</taxon>
    </lineage>
</organism>
<feature type="transmembrane region" description="Helical" evidence="8">
    <location>
        <begin position="232"/>
        <end position="257"/>
    </location>
</feature>
<evidence type="ECO:0000256" key="3">
    <source>
        <dbReference type="ARBA" id="ARBA00022475"/>
    </source>
</evidence>
<keyword evidence="6 8" id="KW-1133">Transmembrane helix</keyword>
<dbReference type="InterPro" id="IPR035906">
    <property type="entry name" value="MetI-like_sf"/>
</dbReference>
<evidence type="ECO:0000313" key="10">
    <source>
        <dbReference type="EMBL" id="GLR54860.1"/>
    </source>
</evidence>
<feature type="transmembrane region" description="Helical" evidence="8">
    <location>
        <begin position="70"/>
        <end position="89"/>
    </location>
</feature>
<gene>
    <name evidence="10" type="ORF">GCM10007923_60790</name>
</gene>
<evidence type="ECO:0000259" key="9">
    <source>
        <dbReference type="PROSITE" id="PS50928"/>
    </source>
</evidence>
<comment type="similarity">
    <text evidence="8">Belongs to the binding-protein-dependent transport system permease family.</text>
</comment>
<dbReference type="Proteomes" id="UP001156702">
    <property type="component" value="Unassembled WGS sequence"/>
</dbReference>
<keyword evidence="5 8" id="KW-0812">Transmembrane</keyword>
<protein>
    <submittedName>
        <fullName evidence="10">ABC transporter permease</fullName>
    </submittedName>
</protein>
<evidence type="ECO:0000256" key="4">
    <source>
        <dbReference type="ARBA" id="ARBA00022519"/>
    </source>
</evidence>
<comment type="caution">
    <text evidence="10">The sequence shown here is derived from an EMBL/GenBank/DDBJ whole genome shotgun (WGS) entry which is preliminary data.</text>
</comment>
<keyword evidence="4" id="KW-0997">Cell inner membrane</keyword>
<dbReference type="RefSeq" id="WP_244770144.1">
    <property type="nucleotide sequence ID" value="NZ_BSOP01000060.1"/>
</dbReference>
<dbReference type="EMBL" id="BSOP01000060">
    <property type="protein sequence ID" value="GLR54860.1"/>
    <property type="molecule type" value="Genomic_DNA"/>
</dbReference>
<evidence type="ECO:0000256" key="6">
    <source>
        <dbReference type="ARBA" id="ARBA00022989"/>
    </source>
</evidence>
<evidence type="ECO:0000256" key="2">
    <source>
        <dbReference type="ARBA" id="ARBA00022448"/>
    </source>
</evidence>
<evidence type="ECO:0000313" key="11">
    <source>
        <dbReference type="Proteomes" id="UP001156702"/>
    </source>
</evidence>
<evidence type="ECO:0000256" key="1">
    <source>
        <dbReference type="ARBA" id="ARBA00004429"/>
    </source>
</evidence>
<keyword evidence="2 8" id="KW-0813">Transport</keyword>
<dbReference type="SUPFAM" id="SSF161098">
    <property type="entry name" value="MetI-like"/>
    <property type="match status" value="1"/>
</dbReference>
<feature type="transmembrane region" description="Helical" evidence="8">
    <location>
        <begin position="190"/>
        <end position="212"/>
    </location>
</feature>
<dbReference type="CDD" id="cd06261">
    <property type="entry name" value="TM_PBP2"/>
    <property type="match status" value="1"/>
</dbReference>